<reference evidence="1 2" key="1">
    <citation type="submission" date="2014-11" db="EMBL/GenBank/DDBJ databases">
        <title>Genetic blueprint of the zoonotic pathogen Toxocara canis.</title>
        <authorList>
            <person name="Zhu X.-Q."/>
            <person name="Korhonen P.K."/>
            <person name="Cai H."/>
            <person name="Young N.D."/>
            <person name="Nejsum P."/>
            <person name="von Samson-Himmelstjerna G."/>
            <person name="Boag P.R."/>
            <person name="Tan P."/>
            <person name="Li Q."/>
            <person name="Min J."/>
            <person name="Yang Y."/>
            <person name="Wang X."/>
            <person name="Fang X."/>
            <person name="Hall R.S."/>
            <person name="Hofmann A."/>
            <person name="Sternberg P.W."/>
            <person name="Jex A.R."/>
            <person name="Gasser R.B."/>
        </authorList>
    </citation>
    <scope>NUCLEOTIDE SEQUENCE [LARGE SCALE GENOMIC DNA]</scope>
    <source>
        <strain evidence="1">PN_DK_2014</strain>
    </source>
</reference>
<dbReference type="Proteomes" id="UP000031036">
    <property type="component" value="Unassembled WGS sequence"/>
</dbReference>
<sequence>MVSAVFVDENDERKFASIAQHNGIPTSLISFAVVEMAISVPDIICQQVVERCVAIFGPKAYPANLIASSYSNHLMVPHFHIEPRHAVNIHAITTDRSIDLFPPPRSVSDVLLAVVRYYKWTSLVLLYRNASGRALRSGKQPFSPINSFQSNQKSFDYLPSMADTIRQRK</sequence>
<accession>A0A0B2UVX2</accession>
<dbReference type="InterPro" id="IPR028082">
    <property type="entry name" value="Peripla_BP_I"/>
</dbReference>
<organism evidence="1 2">
    <name type="scientific">Toxocara canis</name>
    <name type="common">Canine roundworm</name>
    <dbReference type="NCBI Taxonomy" id="6265"/>
    <lineage>
        <taxon>Eukaryota</taxon>
        <taxon>Metazoa</taxon>
        <taxon>Ecdysozoa</taxon>
        <taxon>Nematoda</taxon>
        <taxon>Chromadorea</taxon>
        <taxon>Rhabditida</taxon>
        <taxon>Spirurina</taxon>
        <taxon>Ascaridomorpha</taxon>
        <taxon>Ascaridoidea</taxon>
        <taxon>Toxocaridae</taxon>
        <taxon>Toxocara</taxon>
    </lineage>
</organism>
<name>A0A0B2UVX2_TOXCA</name>
<dbReference type="SUPFAM" id="SSF53822">
    <property type="entry name" value="Periplasmic binding protein-like I"/>
    <property type="match status" value="1"/>
</dbReference>
<keyword evidence="2" id="KW-1185">Reference proteome</keyword>
<evidence type="ECO:0008006" key="3">
    <source>
        <dbReference type="Google" id="ProtNLM"/>
    </source>
</evidence>
<dbReference type="OrthoDB" id="10633451at2759"/>
<dbReference type="AlphaFoldDB" id="A0A0B2UVX2"/>
<proteinExistence type="predicted"/>
<dbReference type="Gene3D" id="3.40.50.2300">
    <property type="match status" value="2"/>
</dbReference>
<evidence type="ECO:0000313" key="1">
    <source>
        <dbReference type="EMBL" id="KHN73217.1"/>
    </source>
</evidence>
<dbReference type="EMBL" id="JPKZ01003130">
    <property type="protein sequence ID" value="KHN73217.1"/>
    <property type="molecule type" value="Genomic_DNA"/>
</dbReference>
<gene>
    <name evidence="1" type="ORF">Tcan_12025</name>
</gene>
<evidence type="ECO:0000313" key="2">
    <source>
        <dbReference type="Proteomes" id="UP000031036"/>
    </source>
</evidence>
<protein>
    <recommendedName>
        <fullName evidence="3">ANF_receptor domain-containing protein</fullName>
    </recommendedName>
</protein>
<comment type="caution">
    <text evidence="1">The sequence shown here is derived from an EMBL/GenBank/DDBJ whole genome shotgun (WGS) entry which is preliminary data.</text>
</comment>
<dbReference type="STRING" id="6265.A0A0B2UVX2"/>